<comment type="similarity">
    <text evidence="1">Belongs to the VapB family.</text>
</comment>
<dbReference type="PANTHER" id="PTHR37550:SF3">
    <property type="entry name" value="ANTITOXIN VAPB1"/>
    <property type="match status" value="1"/>
</dbReference>
<dbReference type="InterPro" id="IPR051734">
    <property type="entry name" value="VapB_TA_antitoxins"/>
</dbReference>
<dbReference type="GO" id="GO:0003677">
    <property type="term" value="F:DNA binding"/>
    <property type="evidence" value="ECO:0007669"/>
    <property type="project" value="UniProtKB-UniRule"/>
</dbReference>
<keyword evidence="5" id="KW-1185">Reference proteome</keyword>
<accession>A0A8F9TUC8</accession>
<evidence type="ECO:0000259" key="3">
    <source>
        <dbReference type="PROSITE" id="PS51740"/>
    </source>
</evidence>
<dbReference type="Gene3D" id="2.10.260.10">
    <property type="match status" value="1"/>
</dbReference>
<organism evidence="4 5">
    <name type="scientific">Horticoccus luteus</name>
    <dbReference type="NCBI Taxonomy" id="2862869"/>
    <lineage>
        <taxon>Bacteria</taxon>
        <taxon>Pseudomonadati</taxon>
        <taxon>Verrucomicrobiota</taxon>
        <taxon>Opitutia</taxon>
        <taxon>Opitutales</taxon>
        <taxon>Opitutaceae</taxon>
        <taxon>Horticoccus</taxon>
    </lineage>
</organism>
<dbReference type="InterPro" id="IPR037914">
    <property type="entry name" value="SpoVT-AbrB_sf"/>
</dbReference>
<dbReference type="InterPro" id="IPR047976">
    <property type="entry name" value="Anti_VapB2-like"/>
</dbReference>
<evidence type="ECO:0000256" key="2">
    <source>
        <dbReference type="PROSITE-ProRule" id="PRU01076"/>
    </source>
</evidence>
<protein>
    <submittedName>
        <fullName evidence="4">AbrB/MazE/SpoVT family DNA-binding domain-containing protein</fullName>
    </submittedName>
</protein>
<evidence type="ECO:0000256" key="1">
    <source>
        <dbReference type="ARBA" id="ARBA00007924"/>
    </source>
</evidence>
<name>A0A8F9TUC8_9BACT</name>
<dbReference type="Pfam" id="PF04014">
    <property type="entry name" value="MazE_antitoxin"/>
    <property type="match status" value="1"/>
</dbReference>
<dbReference type="Proteomes" id="UP000825051">
    <property type="component" value="Chromosome"/>
</dbReference>
<evidence type="ECO:0000313" key="4">
    <source>
        <dbReference type="EMBL" id="QYM79215.1"/>
    </source>
</evidence>
<proteinExistence type="inferred from homology"/>
<dbReference type="InterPro" id="IPR007159">
    <property type="entry name" value="SpoVT-AbrB_dom"/>
</dbReference>
<dbReference type="EMBL" id="CP080507">
    <property type="protein sequence ID" value="QYM79215.1"/>
    <property type="molecule type" value="Genomic_DNA"/>
</dbReference>
<dbReference type="PROSITE" id="PS51740">
    <property type="entry name" value="SPOVT_ABRB"/>
    <property type="match status" value="1"/>
</dbReference>
<dbReference type="NCBIfam" id="NF040493">
    <property type="entry name" value="TA_anti_VapB"/>
    <property type="match status" value="1"/>
</dbReference>
<dbReference type="PANTHER" id="PTHR37550">
    <property type="entry name" value="ANTITOXIN VAPB1"/>
    <property type="match status" value="1"/>
</dbReference>
<dbReference type="SUPFAM" id="SSF89447">
    <property type="entry name" value="AbrB/MazE/MraZ-like"/>
    <property type="match status" value="1"/>
</dbReference>
<evidence type="ECO:0000313" key="5">
    <source>
        <dbReference type="Proteomes" id="UP000825051"/>
    </source>
</evidence>
<keyword evidence="2 4" id="KW-0238">DNA-binding</keyword>
<dbReference type="KEGG" id="ole:K0B96_00955"/>
<reference evidence="4" key="1">
    <citation type="submission" date="2021-08" db="EMBL/GenBank/DDBJ databases">
        <title>Genome of a novel bacterium of the phylum Verrucomicrobia, Oleiharenicola sp. KSB-15.</title>
        <authorList>
            <person name="Chung J.-H."/>
            <person name="Ahn J.-H."/>
            <person name="Yoon Y."/>
            <person name="Kim D.-Y."/>
            <person name="An S.-H."/>
            <person name="Park I."/>
            <person name="Yeon J."/>
        </authorList>
    </citation>
    <scope>NUCLEOTIDE SEQUENCE</scope>
    <source>
        <strain evidence="4">KSB-15</strain>
    </source>
</reference>
<dbReference type="RefSeq" id="WP_220162775.1">
    <property type="nucleotide sequence ID" value="NZ_CP080507.1"/>
</dbReference>
<dbReference type="SMART" id="SM00966">
    <property type="entry name" value="SpoVT_AbrB"/>
    <property type="match status" value="1"/>
</dbReference>
<dbReference type="AlphaFoldDB" id="A0A8F9TUC8"/>
<feature type="domain" description="SpoVT-AbrB" evidence="3">
    <location>
        <begin position="4"/>
        <end position="44"/>
    </location>
</feature>
<gene>
    <name evidence="4" type="ORF">K0B96_00955</name>
</gene>
<sequence length="75" mass="8633">MDTAKLFKNGRSQAVRLPQQYRFPGDQVFIRRFGKAIVLLPEKNSWDVLIESTKEFSDDFLAGRNQGTSDKREAL</sequence>